<proteinExistence type="predicted"/>
<keyword evidence="1" id="KW-0472">Membrane</keyword>
<name>A0A212K1Z6_9DELT</name>
<sequence>MREQDLNLRPSGYEHYHAYFYLLRQLSLYCYFIEYFLLFSSLTFTQNQPISVLCVGNGVGNNFPHTYPINPWHIRILAWLTNDFQRKNRVFFIVRLRVTSRASRSACTISGIAGAGAPEA</sequence>
<evidence type="ECO:0000313" key="2">
    <source>
        <dbReference type="EMBL" id="SBW05719.1"/>
    </source>
</evidence>
<organism evidence="2">
    <name type="scientific">uncultured delta proteobacterium</name>
    <dbReference type="NCBI Taxonomy" id="34034"/>
    <lineage>
        <taxon>Bacteria</taxon>
        <taxon>Deltaproteobacteria</taxon>
        <taxon>environmental samples</taxon>
    </lineage>
</organism>
<dbReference type="EMBL" id="FLUQ01000002">
    <property type="protein sequence ID" value="SBW05719.1"/>
    <property type="molecule type" value="Genomic_DNA"/>
</dbReference>
<accession>A0A212K1Z6</accession>
<keyword evidence="1" id="KW-1133">Transmembrane helix</keyword>
<reference evidence="2" key="1">
    <citation type="submission" date="2016-04" db="EMBL/GenBank/DDBJ databases">
        <authorList>
            <person name="Evans L.H."/>
            <person name="Alamgir A."/>
            <person name="Owens N."/>
            <person name="Weber N.D."/>
            <person name="Virtaneva K."/>
            <person name="Barbian K."/>
            <person name="Babar A."/>
            <person name="Rosenke K."/>
        </authorList>
    </citation>
    <scope>NUCLEOTIDE SEQUENCE</scope>
    <source>
        <strain evidence="2">86</strain>
    </source>
</reference>
<keyword evidence="1" id="KW-0812">Transmembrane</keyword>
<feature type="transmembrane region" description="Helical" evidence="1">
    <location>
        <begin position="21"/>
        <end position="44"/>
    </location>
</feature>
<evidence type="ECO:0000256" key="1">
    <source>
        <dbReference type="SAM" id="Phobius"/>
    </source>
</evidence>
<gene>
    <name evidence="2" type="ORF">KL86DPRO_20537</name>
</gene>
<dbReference type="AlphaFoldDB" id="A0A212K1Z6"/>
<protein>
    <submittedName>
        <fullName evidence="2">Uncharacterized protein</fullName>
    </submittedName>
</protein>